<dbReference type="EMBL" id="CP000882">
    <property type="protein sequence ID" value="ABW98168.1"/>
    <property type="molecule type" value="Genomic_DNA"/>
</dbReference>
<evidence type="ECO:0000313" key="3">
    <source>
        <dbReference type="Proteomes" id="UP000243127"/>
    </source>
</evidence>
<organism evidence="2 3">
    <name type="scientific">Hemiselmis andersenii</name>
    <name type="common">Cryptophyte alga</name>
    <dbReference type="NCBI Taxonomy" id="464988"/>
    <lineage>
        <taxon>Eukaryota</taxon>
        <taxon>Cryptophyceae</taxon>
        <taxon>Cryptomonadales</taxon>
        <taxon>Hemiselmidaceae</taxon>
        <taxon>Hemiselmis</taxon>
    </lineage>
</organism>
<dbReference type="AlphaFoldDB" id="A9BKJ7"/>
<protein>
    <submittedName>
        <fullName evidence="2">Uncharacterized protein</fullName>
    </submittedName>
</protein>
<dbReference type="GeneID" id="5739854"/>
<dbReference type="Proteomes" id="UP000243127">
    <property type="component" value="Nucleomorph 2"/>
</dbReference>
<keyword evidence="1" id="KW-1133">Transmembrane helix</keyword>
<accession>A9BKJ7</accession>
<feature type="transmembrane region" description="Helical" evidence="1">
    <location>
        <begin position="48"/>
        <end position="70"/>
    </location>
</feature>
<feature type="transmembrane region" description="Helical" evidence="1">
    <location>
        <begin position="82"/>
        <end position="99"/>
    </location>
</feature>
<name>A9BKJ7_HEMAN</name>
<keyword evidence="2" id="KW-0542">Nucleomorph</keyword>
<sequence length="495" mass="61454">MVLEKKTSFLIWRLLNKIHPFFFFFLKNYKESKILWSLMKIGNITQRLLIFLGIGFDIIFISKNLAFSFFLMKILNFIAFKYFRNWLKIFFFFFPNLFFKKSWLLTMDLFFQSVNSEREKIFLICDFSFFPQINALKIRKKNFRNSFFLFSLIKNFSGKIRFKIEKFEKVFFKFFEKIPFFFCSFFFQNIFWFFLRIKKIKNNLKNKNKILKYFRFIIPSKIGFQIYRKISKKNPLFFNQNFKKSEKNFKKNWNFLIHFKQNIFPLFFWNKKMFNKKMENLFKNKKVLTGFFLKYFFLIFINPQTIFISKISLLFFFKKKFKKYNLEKIISKKNSKKFLSLVFDVIKKKPKKVFFEKFSKEVFMNIKLIFSKTCPFSFLNLVKKFKNFFFKKNFFKINKKAFSFFIGSVLKNQRKKANFILFFHHILFEFFKKYCSKRNLKFFFFFEKFGLNQKGKYIKRKKNFKEVLKINFPLLFLSKKFLEMIWSIYLLEDKI</sequence>
<reference evidence="2 3" key="1">
    <citation type="journal article" date="2007" name="Proc. Natl. Acad. Sci. U.S.A.">
        <title>Nucleomorph genome of Hemiselmis andersenii reveals complete intron loss and compaction as a driver of protein structure and function.</title>
        <authorList>
            <person name="Lane C.E."/>
            <person name="van den Heuvel K."/>
            <person name="Kozera C."/>
            <person name="Curtis B.A."/>
            <person name="Parsons B.J."/>
            <person name="Bowman S."/>
            <person name="Archibald J.M."/>
        </authorList>
    </citation>
    <scope>NUCLEOTIDE SEQUENCE [LARGE SCALE GENOMIC DNA]</scope>
    <source>
        <strain evidence="2 3">CCMP644</strain>
    </source>
</reference>
<keyword evidence="1" id="KW-0472">Membrane</keyword>
<gene>
    <name evidence="2" type="ORF">HAN_2g352</name>
</gene>
<dbReference type="RefSeq" id="XP_001712493.1">
    <property type="nucleotide sequence ID" value="XM_001712441.1"/>
</dbReference>
<evidence type="ECO:0000313" key="2">
    <source>
        <dbReference type="EMBL" id="ABW98168.1"/>
    </source>
</evidence>
<geneLocation type="nucleomorph" evidence="2"/>
<feature type="transmembrane region" description="Helical" evidence="1">
    <location>
        <begin position="291"/>
        <end position="317"/>
    </location>
</feature>
<keyword evidence="1" id="KW-0812">Transmembrane</keyword>
<proteinExistence type="predicted"/>
<feature type="transmembrane region" description="Helical" evidence="1">
    <location>
        <begin position="178"/>
        <end position="195"/>
    </location>
</feature>
<evidence type="ECO:0000256" key="1">
    <source>
        <dbReference type="SAM" id="Phobius"/>
    </source>
</evidence>